<keyword evidence="2" id="KW-1015">Disulfide bond</keyword>
<dbReference type="OrthoDB" id="1937219at2759"/>
<evidence type="ECO:0000256" key="2">
    <source>
        <dbReference type="ARBA" id="ARBA00023157"/>
    </source>
</evidence>
<dbReference type="Pfam" id="PF08276">
    <property type="entry name" value="PAN_2"/>
    <property type="match status" value="1"/>
</dbReference>
<accession>A0A6D2K2W7</accession>
<dbReference type="InterPro" id="IPR003609">
    <property type="entry name" value="Pan_app"/>
</dbReference>
<feature type="domain" description="Apple" evidence="3">
    <location>
        <begin position="113"/>
        <end position="199"/>
    </location>
</feature>
<dbReference type="SMART" id="SM00473">
    <property type="entry name" value="PAN_AP"/>
    <property type="match status" value="1"/>
</dbReference>
<dbReference type="PANTHER" id="PTHR32444:SF251">
    <property type="entry name" value="INACTIVE G-TYPE LECTIN S-RECEPTOR-LIKE SERINE_THREONINE-PROTEIN KINASE SRK-RELATED"/>
    <property type="match status" value="1"/>
</dbReference>
<organism evidence="4 5">
    <name type="scientific">Microthlaspi erraticum</name>
    <dbReference type="NCBI Taxonomy" id="1685480"/>
    <lineage>
        <taxon>Eukaryota</taxon>
        <taxon>Viridiplantae</taxon>
        <taxon>Streptophyta</taxon>
        <taxon>Embryophyta</taxon>
        <taxon>Tracheophyta</taxon>
        <taxon>Spermatophyta</taxon>
        <taxon>Magnoliopsida</taxon>
        <taxon>eudicotyledons</taxon>
        <taxon>Gunneridae</taxon>
        <taxon>Pentapetalae</taxon>
        <taxon>rosids</taxon>
        <taxon>malvids</taxon>
        <taxon>Brassicales</taxon>
        <taxon>Brassicaceae</taxon>
        <taxon>Coluteocarpeae</taxon>
        <taxon>Microthlaspi</taxon>
    </lineage>
</organism>
<reference evidence="4" key="1">
    <citation type="submission" date="2020-01" db="EMBL/GenBank/DDBJ databases">
        <authorList>
            <person name="Mishra B."/>
        </authorList>
    </citation>
    <scope>NUCLEOTIDE SEQUENCE [LARGE SCALE GENOMIC DNA]</scope>
</reference>
<evidence type="ECO:0000313" key="4">
    <source>
        <dbReference type="EMBL" id="CAA7048504.1"/>
    </source>
</evidence>
<dbReference type="EMBL" id="CACVBM020001385">
    <property type="protein sequence ID" value="CAA7048504.1"/>
    <property type="molecule type" value="Genomic_DNA"/>
</dbReference>
<dbReference type="Proteomes" id="UP000467841">
    <property type="component" value="Unassembled WGS sequence"/>
</dbReference>
<keyword evidence="5" id="KW-1185">Reference proteome</keyword>
<dbReference type="Pfam" id="PF00954">
    <property type="entry name" value="S_locus_glycop"/>
    <property type="match status" value="1"/>
</dbReference>
<name>A0A6D2K2W7_9BRAS</name>
<dbReference type="PROSITE" id="PS50948">
    <property type="entry name" value="PAN"/>
    <property type="match status" value="1"/>
</dbReference>
<protein>
    <recommendedName>
        <fullName evidence="3">Apple domain-containing protein</fullName>
    </recommendedName>
</protein>
<dbReference type="InterPro" id="IPR000858">
    <property type="entry name" value="S_locus_glycoprot_dom"/>
</dbReference>
<keyword evidence="1" id="KW-0732">Signal</keyword>
<gene>
    <name evidence="4" type="ORF">MERR_LOCUS35739</name>
</gene>
<dbReference type="CDD" id="cd01098">
    <property type="entry name" value="PAN_AP_plant"/>
    <property type="match status" value="1"/>
</dbReference>
<evidence type="ECO:0000313" key="5">
    <source>
        <dbReference type="Proteomes" id="UP000467841"/>
    </source>
</evidence>
<comment type="caution">
    <text evidence="4">The sequence shown here is derived from an EMBL/GenBank/DDBJ whole genome shotgun (WGS) entry which is preliminary data.</text>
</comment>
<evidence type="ECO:0000256" key="1">
    <source>
        <dbReference type="ARBA" id="ARBA00022729"/>
    </source>
</evidence>
<proteinExistence type="predicted"/>
<dbReference type="AlphaFoldDB" id="A0A6D2K2W7"/>
<dbReference type="PANTHER" id="PTHR32444">
    <property type="entry name" value="BULB-TYPE LECTIN DOMAIN-CONTAINING PROTEIN"/>
    <property type="match status" value="1"/>
</dbReference>
<dbReference type="GO" id="GO:0048544">
    <property type="term" value="P:recognition of pollen"/>
    <property type="evidence" value="ECO:0007669"/>
    <property type="project" value="InterPro"/>
</dbReference>
<sequence length="221" mass="25036">MEPRYTSIYTTTYNSSEEITYSLRVGINASYFAALKLSYDGVLRWLIWTPGAGGVKAQWELPGCPCDKYEACGPNSYYFMNPLQTCKCLPGFRQQRETPNAPHGCVRESRLSCGIDDGFHRLRNMKLPQLYLYETILNMTLGSEECEERCLSYCNCTAFANAEMPNGAGSGCLMWTGDLIDLRTYTNDHQGQDLHVKVSAAHIREFSLPFSYPIFTIELRP</sequence>
<evidence type="ECO:0000259" key="3">
    <source>
        <dbReference type="PROSITE" id="PS50948"/>
    </source>
</evidence>